<evidence type="ECO:0000313" key="5">
    <source>
        <dbReference type="Proteomes" id="UP000245609"/>
    </source>
</evidence>
<dbReference type="SUPFAM" id="SSF47616">
    <property type="entry name" value="GST C-terminal domain-like"/>
    <property type="match status" value="1"/>
</dbReference>
<dbReference type="SFLD" id="SFLDS00019">
    <property type="entry name" value="Glutathione_Transferase_(cytos"/>
    <property type="match status" value="1"/>
</dbReference>
<dbReference type="PROSITE" id="PS50405">
    <property type="entry name" value="GST_CTER"/>
    <property type="match status" value="1"/>
</dbReference>
<gene>
    <name evidence="4" type="ORF">BB560_000296</name>
</gene>
<reference evidence="4 5" key="1">
    <citation type="journal article" date="2018" name="MBio">
        <title>Comparative Genomics Reveals the Core Gene Toolbox for the Fungus-Insect Symbiosis.</title>
        <authorList>
            <person name="Wang Y."/>
            <person name="Stata M."/>
            <person name="Wang W."/>
            <person name="Stajich J.E."/>
            <person name="White M.M."/>
            <person name="Moncalvo J.M."/>
        </authorList>
    </citation>
    <scope>NUCLEOTIDE SEQUENCE [LARGE SCALE GENOMIC DNA]</scope>
    <source>
        <strain evidence="4 5">SC-DP-2</strain>
    </source>
</reference>
<accession>A0A2T9ZKQ3</accession>
<dbReference type="GO" id="GO:0005737">
    <property type="term" value="C:cytoplasm"/>
    <property type="evidence" value="ECO:0007669"/>
    <property type="project" value="InterPro"/>
</dbReference>
<dbReference type="FunFam" id="3.40.30.10:FF:000123">
    <property type="entry name" value="Glutathione transferase o1"/>
    <property type="match status" value="1"/>
</dbReference>
<evidence type="ECO:0000313" key="4">
    <source>
        <dbReference type="EMBL" id="PVV05174.1"/>
    </source>
</evidence>
<evidence type="ECO:0000259" key="3">
    <source>
        <dbReference type="PROSITE" id="PS50405"/>
    </source>
</evidence>
<dbReference type="Gene3D" id="1.20.1050.10">
    <property type="match status" value="1"/>
</dbReference>
<dbReference type="PANTHER" id="PTHR43968">
    <property type="match status" value="1"/>
</dbReference>
<comment type="caution">
    <text evidence="4">The sequence shown here is derived from an EMBL/GenBank/DDBJ whole genome shotgun (WGS) entry which is preliminary data.</text>
</comment>
<evidence type="ECO:0000256" key="1">
    <source>
        <dbReference type="ARBA" id="ARBA00023002"/>
    </source>
</evidence>
<dbReference type="InterPro" id="IPR050983">
    <property type="entry name" value="GST_Omega/HSP26"/>
</dbReference>
<dbReference type="PROSITE" id="PS50404">
    <property type="entry name" value="GST_NTER"/>
    <property type="match status" value="1"/>
</dbReference>
<dbReference type="EMBL" id="MBFS01000029">
    <property type="protein sequence ID" value="PVV05174.1"/>
    <property type="molecule type" value="Genomic_DNA"/>
</dbReference>
<proteinExistence type="predicted"/>
<dbReference type="SUPFAM" id="SSF52833">
    <property type="entry name" value="Thioredoxin-like"/>
    <property type="match status" value="1"/>
</dbReference>
<protein>
    <recommendedName>
        <fullName evidence="6">GST N-terminal domain-containing protein</fullName>
    </recommendedName>
</protein>
<dbReference type="Gene3D" id="3.40.30.10">
    <property type="entry name" value="Glutaredoxin"/>
    <property type="match status" value="1"/>
</dbReference>
<keyword evidence="1" id="KW-0560">Oxidoreductase</keyword>
<dbReference type="GO" id="GO:0045174">
    <property type="term" value="F:glutathione dehydrogenase (ascorbate) activity"/>
    <property type="evidence" value="ECO:0007669"/>
    <property type="project" value="UniProtKB-ARBA"/>
</dbReference>
<dbReference type="InterPro" id="IPR036249">
    <property type="entry name" value="Thioredoxin-like_sf"/>
</dbReference>
<dbReference type="GO" id="GO:0004364">
    <property type="term" value="F:glutathione transferase activity"/>
    <property type="evidence" value="ECO:0007669"/>
    <property type="project" value="InterPro"/>
</dbReference>
<dbReference type="Proteomes" id="UP000245609">
    <property type="component" value="Unassembled WGS sequence"/>
</dbReference>
<dbReference type="InterPro" id="IPR036282">
    <property type="entry name" value="Glutathione-S-Trfase_C_sf"/>
</dbReference>
<keyword evidence="5" id="KW-1185">Reference proteome</keyword>
<evidence type="ECO:0000259" key="2">
    <source>
        <dbReference type="PROSITE" id="PS50404"/>
    </source>
</evidence>
<dbReference type="InterPro" id="IPR005442">
    <property type="entry name" value="GST_omega"/>
</dbReference>
<dbReference type="InterPro" id="IPR040079">
    <property type="entry name" value="Glutathione_S-Trfase"/>
</dbReference>
<dbReference type="Pfam" id="PF13417">
    <property type="entry name" value="GST_N_3"/>
    <property type="match status" value="1"/>
</dbReference>
<organism evidence="4 5">
    <name type="scientific">Smittium megazygosporum</name>
    <dbReference type="NCBI Taxonomy" id="133381"/>
    <lineage>
        <taxon>Eukaryota</taxon>
        <taxon>Fungi</taxon>
        <taxon>Fungi incertae sedis</taxon>
        <taxon>Zoopagomycota</taxon>
        <taxon>Kickxellomycotina</taxon>
        <taxon>Harpellomycetes</taxon>
        <taxon>Harpellales</taxon>
        <taxon>Legeriomycetaceae</taxon>
        <taxon>Smittium</taxon>
    </lineage>
</organism>
<dbReference type="PANTHER" id="PTHR43968:SF6">
    <property type="entry name" value="GLUTATHIONE S-TRANSFERASE OMEGA"/>
    <property type="match status" value="1"/>
</dbReference>
<feature type="domain" description="GST C-terminal" evidence="3">
    <location>
        <begin position="92"/>
        <end position="183"/>
    </location>
</feature>
<dbReference type="SFLD" id="SFLDG00358">
    <property type="entry name" value="Main_(cytGST)"/>
    <property type="match status" value="1"/>
</dbReference>
<dbReference type="CDD" id="cd00299">
    <property type="entry name" value="GST_C_family"/>
    <property type="match status" value="1"/>
</dbReference>
<feature type="domain" description="GST N-terminal" evidence="2">
    <location>
        <begin position="8"/>
        <end position="87"/>
    </location>
</feature>
<dbReference type="InterPro" id="IPR004045">
    <property type="entry name" value="Glutathione_S-Trfase_N"/>
</dbReference>
<dbReference type="STRING" id="133381.A0A2T9ZKQ3"/>
<dbReference type="OrthoDB" id="202840at2759"/>
<name>A0A2T9ZKQ3_9FUNG</name>
<dbReference type="AlphaFoldDB" id="A0A2T9ZKQ3"/>
<dbReference type="PRINTS" id="PR01625">
    <property type="entry name" value="GSTRNSFRASEO"/>
</dbReference>
<evidence type="ECO:0008006" key="6">
    <source>
        <dbReference type="Google" id="ProtNLM"/>
    </source>
</evidence>
<sequence length="183" mass="20920">MSFPFDSQKLTLYSSKICPFAQRVFWALDEAGISYHLEEIDLKDKPTWYPLVNPAGKVPALRLPEGEILVESYLITEYIADKYPESNLLPSDPLEKFKVRLFIDFFSNNVLRTPYQLLGTPDSEVPQKVAEIEKALTAFNDFLVKHSPEGPYFLGDRFSLAEINTMTFIERLDMAAKMSNSLI</sequence>
<dbReference type="InterPro" id="IPR010987">
    <property type="entry name" value="Glutathione-S-Trfase_C-like"/>
</dbReference>